<accession>A0A653B6I4</accession>
<protein>
    <submittedName>
        <fullName evidence="1">Uncharacterized protein</fullName>
    </submittedName>
</protein>
<sequence>MIQAPATGLDPIPGFHPGYTQGGQRFLVLRGLDAGAFAPDLLQKNHGTGSGMPDSFVFCSCKCDFFA</sequence>
<proteinExistence type="predicted"/>
<organism evidence="1">
    <name type="scientific">Ectopseudomonas oleovorans</name>
    <name type="common">Pseudomonas oleovorans</name>
    <dbReference type="NCBI Taxonomy" id="301"/>
    <lineage>
        <taxon>Bacteria</taxon>
        <taxon>Pseudomonadati</taxon>
        <taxon>Pseudomonadota</taxon>
        <taxon>Gammaproteobacteria</taxon>
        <taxon>Pseudomonadales</taxon>
        <taxon>Pseudomonadaceae</taxon>
        <taxon>Ectopseudomonas</taxon>
    </lineage>
</organism>
<reference evidence="1" key="1">
    <citation type="submission" date="2018-11" db="EMBL/GenBank/DDBJ databases">
        <authorList>
            <consortium name="Genoscope - CEA"/>
            <person name="William W."/>
        </authorList>
    </citation>
    <scope>NUCLEOTIDE SEQUENCE [LARGE SCALE GENOMIC DNA]</scope>
    <source>
        <strain evidence="1">T9AD</strain>
    </source>
</reference>
<gene>
    <name evidence="1" type="ORF">POT9AD_3293</name>
</gene>
<dbReference type="AlphaFoldDB" id="A0A653B6I4"/>
<name>A0A653B6I4_ECTOL</name>
<evidence type="ECO:0000313" key="1">
    <source>
        <dbReference type="EMBL" id="VDN64268.1"/>
    </source>
</evidence>
<dbReference type="EMBL" id="LR130779">
    <property type="protein sequence ID" value="VDN64268.1"/>
    <property type="molecule type" value="Genomic_DNA"/>
</dbReference>